<protein>
    <recommendedName>
        <fullName evidence="4">Transmembrane protein</fullName>
    </recommendedName>
</protein>
<accession>A0AA86W3V6</accession>
<name>A0AA86W3V6_9FABA</name>
<evidence type="ECO:0000313" key="3">
    <source>
        <dbReference type="Proteomes" id="UP001189624"/>
    </source>
</evidence>
<feature type="transmembrane region" description="Helical" evidence="1">
    <location>
        <begin position="12"/>
        <end position="30"/>
    </location>
</feature>
<proteinExistence type="predicted"/>
<keyword evidence="1" id="KW-0812">Transmembrane</keyword>
<gene>
    <name evidence="2" type="ORF">AYBTSS11_LOCUS30200</name>
</gene>
<dbReference type="Proteomes" id="UP001189624">
    <property type="component" value="Chromosome 11"/>
</dbReference>
<evidence type="ECO:0000313" key="2">
    <source>
        <dbReference type="EMBL" id="CAJ1978027.1"/>
    </source>
</evidence>
<dbReference type="Gramene" id="rna-AYBTSS11_LOCUS30200">
    <property type="protein sequence ID" value="CAJ1978027.1"/>
    <property type="gene ID" value="gene-AYBTSS11_LOCUS30200"/>
</dbReference>
<keyword evidence="1" id="KW-0472">Membrane</keyword>
<reference evidence="2" key="1">
    <citation type="submission" date="2023-10" db="EMBL/GenBank/DDBJ databases">
        <authorList>
            <person name="Domelevo Entfellner J.-B."/>
        </authorList>
    </citation>
    <scope>NUCLEOTIDE SEQUENCE</scope>
</reference>
<evidence type="ECO:0008006" key="4">
    <source>
        <dbReference type="Google" id="ProtNLM"/>
    </source>
</evidence>
<sequence>MFMVDFSSTGTSFDFGALRLVGCVLIFRGLGGFLGVFGAATICDFVLFLCGSHRVLVIGIRLMISKVVIAISVLGGGVVMIVCFHVLLSYWGIVDVVVKMMYGE</sequence>
<organism evidence="2 3">
    <name type="scientific">Sphenostylis stenocarpa</name>
    <dbReference type="NCBI Taxonomy" id="92480"/>
    <lineage>
        <taxon>Eukaryota</taxon>
        <taxon>Viridiplantae</taxon>
        <taxon>Streptophyta</taxon>
        <taxon>Embryophyta</taxon>
        <taxon>Tracheophyta</taxon>
        <taxon>Spermatophyta</taxon>
        <taxon>Magnoliopsida</taxon>
        <taxon>eudicotyledons</taxon>
        <taxon>Gunneridae</taxon>
        <taxon>Pentapetalae</taxon>
        <taxon>rosids</taxon>
        <taxon>fabids</taxon>
        <taxon>Fabales</taxon>
        <taxon>Fabaceae</taxon>
        <taxon>Papilionoideae</taxon>
        <taxon>50 kb inversion clade</taxon>
        <taxon>NPAAA clade</taxon>
        <taxon>indigoferoid/millettioid clade</taxon>
        <taxon>Phaseoleae</taxon>
        <taxon>Sphenostylis</taxon>
    </lineage>
</organism>
<dbReference type="EMBL" id="OY731408">
    <property type="protein sequence ID" value="CAJ1978027.1"/>
    <property type="molecule type" value="Genomic_DNA"/>
</dbReference>
<dbReference type="AlphaFoldDB" id="A0AA86W3V6"/>
<keyword evidence="1" id="KW-1133">Transmembrane helix</keyword>
<feature type="transmembrane region" description="Helical" evidence="1">
    <location>
        <begin position="36"/>
        <end position="56"/>
    </location>
</feature>
<evidence type="ECO:0000256" key="1">
    <source>
        <dbReference type="SAM" id="Phobius"/>
    </source>
</evidence>
<feature type="transmembrane region" description="Helical" evidence="1">
    <location>
        <begin position="68"/>
        <end position="93"/>
    </location>
</feature>
<keyword evidence="3" id="KW-1185">Reference proteome</keyword>